<evidence type="ECO:0000313" key="7">
    <source>
        <dbReference type="Proteomes" id="UP001499988"/>
    </source>
</evidence>
<dbReference type="SUPFAM" id="SSF53850">
    <property type="entry name" value="Periplasmic binding protein-like II"/>
    <property type="match status" value="1"/>
</dbReference>
<accession>A0ABP9EHS7</accession>
<proteinExistence type="inferred from homology"/>
<dbReference type="Pfam" id="PF03466">
    <property type="entry name" value="LysR_substrate"/>
    <property type="match status" value="1"/>
</dbReference>
<keyword evidence="3" id="KW-0238">DNA-binding</keyword>
<evidence type="ECO:0000256" key="1">
    <source>
        <dbReference type="ARBA" id="ARBA00009437"/>
    </source>
</evidence>
<organism evidence="6 7">
    <name type="scientific">Ferrimonas pelagia</name>
    <dbReference type="NCBI Taxonomy" id="1177826"/>
    <lineage>
        <taxon>Bacteria</taxon>
        <taxon>Pseudomonadati</taxon>
        <taxon>Pseudomonadota</taxon>
        <taxon>Gammaproteobacteria</taxon>
        <taxon>Alteromonadales</taxon>
        <taxon>Ferrimonadaceae</taxon>
        <taxon>Ferrimonas</taxon>
    </lineage>
</organism>
<dbReference type="InterPro" id="IPR036388">
    <property type="entry name" value="WH-like_DNA-bd_sf"/>
</dbReference>
<dbReference type="SUPFAM" id="SSF46785">
    <property type="entry name" value="Winged helix' DNA-binding domain"/>
    <property type="match status" value="1"/>
</dbReference>
<dbReference type="PROSITE" id="PS50931">
    <property type="entry name" value="HTH_LYSR"/>
    <property type="match status" value="1"/>
</dbReference>
<dbReference type="PANTHER" id="PTHR30126:SF91">
    <property type="entry name" value="LYSR FAMILY TRANSCRIPTIONAL REGULATOR"/>
    <property type="match status" value="1"/>
</dbReference>
<keyword evidence="4" id="KW-0804">Transcription</keyword>
<comment type="similarity">
    <text evidence="1">Belongs to the LysR transcriptional regulatory family.</text>
</comment>
<dbReference type="InterPro" id="IPR005119">
    <property type="entry name" value="LysR_subst-bd"/>
</dbReference>
<evidence type="ECO:0000313" key="6">
    <source>
        <dbReference type="EMBL" id="GAA4879470.1"/>
    </source>
</evidence>
<dbReference type="RefSeq" id="WP_345334353.1">
    <property type="nucleotide sequence ID" value="NZ_BAABJZ010000015.1"/>
</dbReference>
<feature type="domain" description="HTH lysR-type" evidence="5">
    <location>
        <begin position="2"/>
        <end position="59"/>
    </location>
</feature>
<dbReference type="InterPro" id="IPR000847">
    <property type="entry name" value="LysR_HTH_N"/>
</dbReference>
<gene>
    <name evidence="6" type="ORF">GCM10023333_11810</name>
</gene>
<reference evidence="7" key="1">
    <citation type="journal article" date="2019" name="Int. J. Syst. Evol. Microbiol.">
        <title>The Global Catalogue of Microorganisms (GCM) 10K type strain sequencing project: providing services to taxonomists for standard genome sequencing and annotation.</title>
        <authorList>
            <consortium name="The Broad Institute Genomics Platform"/>
            <consortium name="The Broad Institute Genome Sequencing Center for Infectious Disease"/>
            <person name="Wu L."/>
            <person name="Ma J."/>
        </authorList>
    </citation>
    <scope>NUCLEOTIDE SEQUENCE [LARGE SCALE GENOMIC DNA]</scope>
    <source>
        <strain evidence="7">JCM 18401</strain>
    </source>
</reference>
<dbReference type="EMBL" id="BAABJZ010000015">
    <property type="protein sequence ID" value="GAA4879470.1"/>
    <property type="molecule type" value="Genomic_DNA"/>
</dbReference>
<keyword evidence="2" id="KW-0805">Transcription regulation</keyword>
<dbReference type="PANTHER" id="PTHR30126">
    <property type="entry name" value="HTH-TYPE TRANSCRIPTIONAL REGULATOR"/>
    <property type="match status" value="1"/>
</dbReference>
<dbReference type="Proteomes" id="UP001499988">
    <property type="component" value="Unassembled WGS sequence"/>
</dbReference>
<dbReference type="Gene3D" id="1.10.10.10">
    <property type="entry name" value="Winged helix-like DNA-binding domain superfamily/Winged helix DNA-binding domain"/>
    <property type="match status" value="1"/>
</dbReference>
<dbReference type="Pfam" id="PF00126">
    <property type="entry name" value="HTH_1"/>
    <property type="match status" value="1"/>
</dbReference>
<dbReference type="Gene3D" id="3.40.190.290">
    <property type="match status" value="1"/>
</dbReference>
<evidence type="ECO:0000259" key="5">
    <source>
        <dbReference type="PROSITE" id="PS50931"/>
    </source>
</evidence>
<sequence>MFSYELLVAFCATYEEKSFSAAGRKLHKDRTTIREQVRAIEDTYDVSLFEIVGKRAQPTAAADHIYAQSKHLLHSTEKLTRSFELLFNEALLELTLYHDGFLPRSLAIKIEQAITAHSPNVRTNWLLGEREAVFAQLQSSPNAIAFMPHNNASYFPPKEIAFRHVGYSEMGFYAGSGSDLRNLPRLSIEDLAAEKQYVCEDYVRFAPALFRLSPQHHLISDPDMLIEMVKHSGWTVIHRDLAQPHVKNGTLHELKVDEIANSPSLGLSLFYPHKLKENALIDRIRTCAEQHFQSRGY</sequence>
<comment type="caution">
    <text evidence="6">The sequence shown here is derived from an EMBL/GenBank/DDBJ whole genome shotgun (WGS) entry which is preliminary data.</text>
</comment>
<evidence type="ECO:0000256" key="4">
    <source>
        <dbReference type="ARBA" id="ARBA00023163"/>
    </source>
</evidence>
<keyword evidence="7" id="KW-1185">Reference proteome</keyword>
<protein>
    <recommendedName>
        <fullName evidence="5">HTH lysR-type domain-containing protein</fullName>
    </recommendedName>
</protein>
<evidence type="ECO:0000256" key="3">
    <source>
        <dbReference type="ARBA" id="ARBA00023125"/>
    </source>
</evidence>
<name>A0ABP9EHS7_9GAMM</name>
<dbReference type="InterPro" id="IPR036390">
    <property type="entry name" value="WH_DNA-bd_sf"/>
</dbReference>
<evidence type="ECO:0000256" key="2">
    <source>
        <dbReference type="ARBA" id="ARBA00023015"/>
    </source>
</evidence>